<dbReference type="Pfam" id="PF00528">
    <property type="entry name" value="BPD_transp_1"/>
    <property type="match status" value="1"/>
</dbReference>
<evidence type="ECO:0000256" key="7">
    <source>
        <dbReference type="ARBA" id="ARBA00035652"/>
    </source>
</evidence>
<dbReference type="Gene3D" id="3.40.190.120">
    <property type="entry name" value="Osmoprotection protein (prox), domain 2"/>
    <property type="match status" value="1"/>
</dbReference>
<evidence type="ECO:0000256" key="6">
    <source>
        <dbReference type="ARBA" id="ARBA00035642"/>
    </source>
</evidence>
<dbReference type="CDD" id="cd06261">
    <property type="entry name" value="TM_PBP2"/>
    <property type="match status" value="1"/>
</dbReference>
<evidence type="ECO:0000256" key="8">
    <source>
        <dbReference type="RuleBase" id="RU363032"/>
    </source>
</evidence>
<feature type="transmembrane region" description="Helical" evidence="8">
    <location>
        <begin position="218"/>
        <end position="236"/>
    </location>
</feature>
<feature type="transmembrane region" description="Helical" evidence="8">
    <location>
        <begin position="146"/>
        <end position="170"/>
    </location>
</feature>
<protein>
    <submittedName>
        <fullName evidence="10">Glycine betaine/carnitine/choline-binding protein OpuCC</fullName>
    </submittedName>
</protein>
<keyword evidence="5 8" id="KW-0472">Membrane</keyword>
<dbReference type="PANTHER" id="PTHR30177">
    <property type="entry name" value="GLYCINE BETAINE/L-PROLINE TRANSPORT SYSTEM PERMEASE PROTEIN PROW"/>
    <property type="match status" value="1"/>
</dbReference>
<organism evidence="10">
    <name type="scientific">Clostridium tertium</name>
    <dbReference type="NCBI Taxonomy" id="1559"/>
    <lineage>
        <taxon>Bacteria</taxon>
        <taxon>Bacillati</taxon>
        <taxon>Bacillota</taxon>
        <taxon>Clostridia</taxon>
        <taxon>Eubacteriales</taxon>
        <taxon>Clostridiaceae</taxon>
        <taxon>Clostridium</taxon>
    </lineage>
</organism>
<name>A0A6N3FCB1_9CLOT</name>
<dbReference type="PROSITE" id="PS50928">
    <property type="entry name" value="ABC_TM1"/>
    <property type="match status" value="1"/>
</dbReference>
<dbReference type="GO" id="GO:0043190">
    <property type="term" value="C:ATP-binding cassette (ABC) transporter complex"/>
    <property type="evidence" value="ECO:0007669"/>
    <property type="project" value="InterPro"/>
</dbReference>
<sequence>MIKDVILQLVDKKEFFINLLLEHLEISIISITIATVIGLIIGVLISEYEKSSKLVLGIINFVYTIPSISLLGFLIPLSGIGNTTAIIALTVYALLPMVRNTHTGITNIDNRVLEAAKGMGSTNFQILYKIKLPLAMPVIMTGLRSMATMTIALAGIASFIGAGGLGVAIYRGITTNNAALTIAGSLLIAILAIVVDLILSLLTKLSKKNIRKNKKLKWIALGLIVVIVISLVGKVLTRKGDNETINIATKPMTEQYIIGAMLKLVIEDKTDLNVNIIQGVGGGTSNIMPGMENKEFDMYPEYTSTGWNMVLKHDGVYDESMYEELKKEYLEKYNFVWTGNFGFNDSYGLAVKKDIAKKYNLKTYSDLAKVSDKLIFGAEYDFYERPDGYNSFAETYGFNFKSTVDLDIGLKYSAINEGKVDVMNIFTTDGQLSVSDVVVLEDDKQFFSSAMAVMVVRSEILDNYPELDKVLNSLEGILDDKTMADLNYQVETDGKSPEDVAEKFILDKGIIK</sequence>
<feature type="transmembrane region" description="Helical" evidence="8">
    <location>
        <begin position="80"/>
        <end position="98"/>
    </location>
</feature>
<dbReference type="RefSeq" id="WP_156627077.1">
    <property type="nucleotide sequence ID" value="NZ_CACRTO010000037.1"/>
</dbReference>
<evidence type="ECO:0000256" key="3">
    <source>
        <dbReference type="ARBA" id="ARBA00022692"/>
    </source>
</evidence>
<dbReference type="InterPro" id="IPR051204">
    <property type="entry name" value="ABC_transp_perm/SBD"/>
</dbReference>
<comment type="similarity">
    <text evidence="8">Belongs to the binding-protein-dependent transport system permease family.</text>
</comment>
<evidence type="ECO:0000256" key="5">
    <source>
        <dbReference type="ARBA" id="ARBA00023136"/>
    </source>
</evidence>
<comment type="similarity">
    <text evidence="6">In the C-terminal section; belongs to the OsmX family.</text>
</comment>
<dbReference type="Gene3D" id="3.40.190.10">
    <property type="entry name" value="Periplasmic binding protein-like II"/>
    <property type="match status" value="1"/>
</dbReference>
<dbReference type="CDD" id="cd13612">
    <property type="entry name" value="PBP2_ProWX"/>
    <property type="match status" value="1"/>
</dbReference>
<dbReference type="Pfam" id="PF04069">
    <property type="entry name" value="OpuAC"/>
    <property type="match status" value="1"/>
</dbReference>
<gene>
    <name evidence="10" type="primary">opuCC_2</name>
    <name evidence="10" type="ORF">CTLFYP3_02619</name>
</gene>
<feature type="transmembrane region" description="Helical" evidence="8">
    <location>
        <begin position="26"/>
        <end position="45"/>
    </location>
</feature>
<accession>A0A6N3FCB1</accession>
<comment type="subcellular location">
    <subcellularLocation>
        <location evidence="8">Cell membrane</location>
        <topology evidence="8">Multi-pass membrane protein</topology>
    </subcellularLocation>
    <subcellularLocation>
        <location evidence="1">Membrane</location>
        <topology evidence="1">Multi-pass membrane protein</topology>
    </subcellularLocation>
</comment>
<evidence type="ECO:0000256" key="2">
    <source>
        <dbReference type="ARBA" id="ARBA00022448"/>
    </source>
</evidence>
<comment type="similarity">
    <text evidence="7">In the N-terminal section; belongs to the binding-protein-dependent transport system permease family.</text>
</comment>
<dbReference type="AlphaFoldDB" id="A0A6N3FCB1"/>
<keyword evidence="3 8" id="KW-0812">Transmembrane</keyword>
<dbReference type="GO" id="GO:0031460">
    <property type="term" value="P:glycine betaine transport"/>
    <property type="evidence" value="ECO:0007669"/>
    <property type="project" value="TreeGrafter"/>
</dbReference>
<dbReference type="FunFam" id="1.10.3720.10:FF:000001">
    <property type="entry name" value="Glycine betaine ABC transporter, permease"/>
    <property type="match status" value="1"/>
</dbReference>
<evidence type="ECO:0000259" key="9">
    <source>
        <dbReference type="PROSITE" id="PS50928"/>
    </source>
</evidence>
<dbReference type="SUPFAM" id="SSF53850">
    <property type="entry name" value="Periplasmic binding protein-like II"/>
    <property type="match status" value="1"/>
</dbReference>
<feature type="transmembrane region" description="Helical" evidence="8">
    <location>
        <begin position="182"/>
        <end position="206"/>
    </location>
</feature>
<evidence type="ECO:0000313" key="10">
    <source>
        <dbReference type="EMBL" id="VYU49722.1"/>
    </source>
</evidence>
<dbReference type="SUPFAM" id="SSF161098">
    <property type="entry name" value="MetI-like"/>
    <property type="match status" value="1"/>
</dbReference>
<dbReference type="InterPro" id="IPR007210">
    <property type="entry name" value="ABC_Gly_betaine_transp_sub-bd"/>
</dbReference>
<feature type="transmembrane region" description="Helical" evidence="8">
    <location>
        <begin position="54"/>
        <end position="74"/>
    </location>
</feature>
<dbReference type="PANTHER" id="PTHR30177:SF4">
    <property type="entry name" value="OSMOPROTECTANT IMPORT PERMEASE PROTEIN OSMW"/>
    <property type="match status" value="1"/>
</dbReference>
<dbReference type="GO" id="GO:0022857">
    <property type="term" value="F:transmembrane transporter activity"/>
    <property type="evidence" value="ECO:0007669"/>
    <property type="project" value="InterPro"/>
</dbReference>
<dbReference type="Gene3D" id="1.10.3720.10">
    <property type="entry name" value="MetI-like"/>
    <property type="match status" value="1"/>
</dbReference>
<dbReference type="InterPro" id="IPR000515">
    <property type="entry name" value="MetI-like"/>
</dbReference>
<keyword evidence="4 8" id="KW-1133">Transmembrane helix</keyword>
<dbReference type="EMBL" id="CACRTO010000037">
    <property type="protein sequence ID" value="VYU49722.1"/>
    <property type="molecule type" value="Genomic_DNA"/>
</dbReference>
<evidence type="ECO:0000256" key="1">
    <source>
        <dbReference type="ARBA" id="ARBA00004141"/>
    </source>
</evidence>
<keyword evidence="2 8" id="KW-0813">Transport</keyword>
<feature type="domain" description="ABC transmembrane type-1" evidence="9">
    <location>
        <begin position="20"/>
        <end position="199"/>
    </location>
</feature>
<evidence type="ECO:0000256" key="4">
    <source>
        <dbReference type="ARBA" id="ARBA00022989"/>
    </source>
</evidence>
<dbReference type="InterPro" id="IPR035906">
    <property type="entry name" value="MetI-like_sf"/>
</dbReference>
<reference evidence="10" key="1">
    <citation type="submission" date="2019-11" db="EMBL/GenBank/DDBJ databases">
        <authorList>
            <person name="Feng L."/>
        </authorList>
    </citation>
    <scope>NUCLEOTIDE SEQUENCE</scope>
    <source>
        <strain evidence="10">CTertiumLFYP3</strain>
    </source>
</reference>
<proteinExistence type="inferred from homology"/>